<dbReference type="OrthoDB" id="76516at2759"/>
<feature type="region of interest" description="Disordered" evidence="2">
    <location>
        <begin position="79"/>
        <end position="106"/>
    </location>
</feature>
<feature type="compositionally biased region" description="Pro residues" evidence="2">
    <location>
        <begin position="1"/>
        <end position="10"/>
    </location>
</feature>
<feature type="coiled-coil region" evidence="1">
    <location>
        <begin position="217"/>
        <end position="258"/>
    </location>
</feature>
<evidence type="ECO:0000313" key="4">
    <source>
        <dbReference type="Proteomes" id="UP000092124"/>
    </source>
</evidence>
<feature type="region of interest" description="Disordered" evidence="2">
    <location>
        <begin position="1"/>
        <end position="66"/>
    </location>
</feature>
<proteinExistence type="predicted"/>
<dbReference type="EMBL" id="LZPO01108190">
    <property type="protein sequence ID" value="OBS59332.1"/>
    <property type="molecule type" value="Genomic_DNA"/>
</dbReference>
<dbReference type="GO" id="GO:0035091">
    <property type="term" value="F:phosphatidylinositol binding"/>
    <property type="evidence" value="ECO:0007669"/>
    <property type="project" value="InterPro"/>
</dbReference>
<feature type="compositionally biased region" description="Low complexity" evidence="2">
    <location>
        <begin position="27"/>
        <end position="40"/>
    </location>
</feature>
<protein>
    <recommendedName>
        <fullName evidence="5">PX domain-containing protein</fullName>
    </recommendedName>
</protein>
<gene>
    <name evidence="3" type="ORF">A6R68_09542</name>
</gene>
<dbReference type="InterPro" id="IPR036871">
    <property type="entry name" value="PX_dom_sf"/>
</dbReference>
<sequence length="290" mass="33225">MATPYVPVPMPIGNSASSFTTNRNQRSSSFGSVSTSSNSSKGQLEDSNIGNFKQTTVQDRMDSTSSVCGSPLIRTKFTGTDSSIEYSTRPRDTEEQHPDTVNWEDRPSTPTILGYEVMEERAKFTVYKILVKKTPEESWVVFRRYTDFSRLNDKLIFLPLKSLAVREFLCLDDPPGPFDSLEESRSYLNTVNDFRYVLTASVHNFFFACMFFVKAFCETLEETNYHLQRELLEKQKEVESLKKLLGEKQLHIDTLENRMRANKPHFNSREARSAIADIEVAQLAYNVEDD</sequence>
<keyword evidence="1" id="KW-0175">Coiled coil</keyword>
<feature type="compositionally biased region" description="Basic and acidic residues" evidence="2">
    <location>
        <begin position="88"/>
        <end position="106"/>
    </location>
</feature>
<feature type="compositionally biased region" description="Polar residues" evidence="2">
    <location>
        <begin position="41"/>
        <end position="66"/>
    </location>
</feature>
<evidence type="ECO:0000256" key="1">
    <source>
        <dbReference type="SAM" id="Coils"/>
    </source>
</evidence>
<dbReference type="Proteomes" id="UP000092124">
    <property type="component" value="Unassembled WGS sequence"/>
</dbReference>
<dbReference type="AlphaFoldDB" id="A0A1A6G1R5"/>
<dbReference type="STRING" id="56216.A0A1A6G1R5"/>
<accession>A0A1A6G1R5</accession>
<keyword evidence="4" id="KW-1185">Reference proteome</keyword>
<name>A0A1A6G1R5_NEOLE</name>
<evidence type="ECO:0000256" key="2">
    <source>
        <dbReference type="SAM" id="MobiDB-lite"/>
    </source>
</evidence>
<feature type="compositionally biased region" description="Polar residues" evidence="2">
    <location>
        <begin position="14"/>
        <end position="26"/>
    </location>
</feature>
<organism evidence="3 4">
    <name type="scientific">Neotoma lepida</name>
    <name type="common">Desert woodrat</name>
    <dbReference type="NCBI Taxonomy" id="56216"/>
    <lineage>
        <taxon>Eukaryota</taxon>
        <taxon>Metazoa</taxon>
        <taxon>Chordata</taxon>
        <taxon>Craniata</taxon>
        <taxon>Vertebrata</taxon>
        <taxon>Euteleostomi</taxon>
        <taxon>Mammalia</taxon>
        <taxon>Eutheria</taxon>
        <taxon>Euarchontoglires</taxon>
        <taxon>Glires</taxon>
        <taxon>Rodentia</taxon>
        <taxon>Myomorpha</taxon>
        <taxon>Muroidea</taxon>
        <taxon>Cricetidae</taxon>
        <taxon>Neotominae</taxon>
        <taxon>Neotoma</taxon>
    </lineage>
</organism>
<comment type="caution">
    <text evidence="3">The sequence shown here is derived from an EMBL/GenBank/DDBJ whole genome shotgun (WGS) entry which is preliminary data.</text>
</comment>
<dbReference type="SUPFAM" id="SSF64268">
    <property type="entry name" value="PX domain"/>
    <property type="match status" value="1"/>
</dbReference>
<evidence type="ECO:0008006" key="5">
    <source>
        <dbReference type="Google" id="ProtNLM"/>
    </source>
</evidence>
<dbReference type="Gene3D" id="3.30.1520.10">
    <property type="entry name" value="Phox-like domain"/>
    <property type="match status" value="1"/>
</dbReference>
<evidence type="ECO:0000313" key="3">
    <source>
        <dbReference type="EMBL" id="OBS59332.1"/>
    </source>
</evidence>
<reference evidence="3 4" key="1">
    <citation type="submission" date="2016-06" db="EMBL/GenBank/DDBJ databases">
        <title>The Draft Genome Sequence and Annotation of the Desert Woodrat Neotoma lepida.</title>
        <authorList>
            <person name="Campbell M."/>
            <person name="Oakeson K.F."/>
            <person name="Yandell M."/>
            <person name="Halpert J.R."/>
            <person name="Dearing D."/>
        </authorList>
    </citation>
    <scope>NUCLEOTIDE SEQUENCE [LARGE SCALE GENOMIC DNA]</scope>
    <source>
        <strain evidence="3">417</strain>
        <tissue evidence="3">Liver</tissue>
    </source>
</reference>